<dbReference type="Proteomes" id="UP001165186">
    <property type="component" value="Unassembled WGS sequence"/>
</dbReference>
<reference evidence="1" key="1">
    <citation type="submission" date="2024-09" db="EMBL/GenBank/DDBJ databases">
        <title>Draft Genome Sequences of Neofusicoccum parvum.</title>
        <authorList>
            <person name="Ashida A."/>
            <person name="Camagna M."/>
            <person name="Tanaka A."/>
            <person name="Takemoto D."/>
        </authorList>
    </citation>
    <scope>NUCLEOTIDE SEQUENCE</scope>
    <source>
        <strain evidence="1">PPO83</strain>
    </source>
</reference>
<name>A0ACB5SLK1_9PEZI</name>
<evidence type="ECO:0000313" key="1">
    <source>
        <dbReference type="EMBL" id="GME45564.1"/>
    </source>
</evidence>
<accession>A0ACB5SLK1</accession>
<keyword evidence="1" id="KW-0378">Hydrolase</keyword>
<proteinExistence type="predicted"/>
<dbReference type="EMBL" id="BSXG01000119">
    <property type="protein sequence ID" value="GME45564.1"/>
    <property type="molecule type" value="Genomic_DNA"/>
</dbReference>
<comment type="caution">
    <text evidence="1">The sequence shown here is derived from an EMBL/GenBank/DDBJ whole genome shotgun (WGS) entry which is preliminary data.</text>
</comment>
<gene>
    <name evidence="1" type="primary">g2039</name>
    <name evidence="1" type="ORF">NpPPO83_00002039</name>
</gene>
<keyword evidence="2" id="KW-1185">Reference proteome</keyword>
<protein>
    <submittedName>
        <fullName evidence="1">Alpha/beta hydrolase fold-3</fullName>
    </submittedName>
</protein>
<evidence type="ECO:0000313" key="2">
    <source>
        <dbReference type="Proteomes" id="UP001165186"/>
    </source>
</evidence>
<sequence>MDGIYKDFEILTAIYKTVDSTPINVDVLIPKNLNAGYHPTIFRFHGGGFVSGSSLHPAFFPLWILELSMIMGAIIIVPNYRLLPESNVLDILEDMDDFWNWTHCGLDPLIASSSVPGRQADITRILTVGESAGGYLSVQFAMDHVQDGVRACIAECPSLDLEAQAALGEPQNTSAAKSSGVPSQHDPPVVSDPTLSRFGIVDKLIVGNHVYVSC</sequence>
<organism evidence="1 2">
    <name type="scientific">Neofusicoccum parvum</name>
    <dbReference type="NCBI Taxonomy" id="310453"/>
    <lineage>
        <taxon>Eukaryota</taxon>
        <taxon>Fungi</taxon>
        <taxon>Dikarya</taxon>
        <taxon>Ascomycota</taxon>
        <taxon>Pezizomycotina</taxon>
        <taxon>Dothideomycetes</taxon>
        <taxon>Dothideomycetes incertae sedis</taxon>
        <taxon>Botryosphaeriales</taxon>
        <taxon>Botryosphaeriaceae</taxon>
        <taxon>Neofusicoccum</taxon>
    </lineage>
</organism>